<feature type="domain" description="HTH araC/xylS-type" evidence="4">
    <location>
        <begin position="233"/>
        <end position="330"/>
    </location>
</feature>
<dbReference type="PANTHER" id="PTHR47894">
    <property type="entry name" value="HTH-TYPE TRANSCRIPTIONAL REGULATOR GADX"/>
    <property type="match status" value="1"/>
</dbReference>
<dbReference type="Gene3D" id="1.10.10.60">
    <property type="entry name" value="Homeodomain-like"/>
    <property type="match status" value="1"/>
</dbReference>
<dbReference type="InterPro" id="IPR018060">
    <property type="entry name" value="HTH_AraC"/>
</dbReference>
<evidence type="ECO:0000256" key="1">
    <source>
        <dbReference type="ARBA" id="ARBA00023015"/>
    </source>
</evidence>
<reference evidence="5 6" key="1">
    <citation type="submission" date="2017-07" db="EMBL/GenBank/DDBJ databases">
        <title>Acidovorax KNDSW TSA 6 genome sequence and assembly.</title>
        <authorList>
            <person name="Mayilraj S."/>
        </authorList>
    </citation>
    <scope>NUCLEOTIDE SEQUENCE [LARGE SCALE GENOMIC DNA]</scope>
    <source>
        <strain evidence="5 6">KNDSW-TSA6</strain>
    </source>
</reference>
<keyword evidence="1" id="KW-0805">Transcription regulation</keyword>
<dbReference type="SUPFAM" id="SSF46689">
    <property type="entry name" value="Homeodomain-like"/>
    <property type="match status" value="1"/>
</dbReference>
<dbReference type="RefSeq" id="WP_094287673.1">
    <property type="nucleotide sequence ID" value="NZ_NOIG01000004.1"/>
</dbReference>
<keyword evidence="2" id="KW-0238">DNA-binding</keyword>
<keyword evidence="3" id="KW-0804">Transcription</keyword>
<dbReference type="SMART" id="SM00342">
    <property type="entry name" value="HTH_ARAC"/>
    <property type="match status" value="1"/>
</dbReference>
<organism evidence="5 6">
    <name type="scientific">Acidovorax kalamii</name>
    <dbReference type="NCBI Taxonomy" id="2004485"/>
    <lineage>
        <taxon>Bacteria</taxon>
        <taxon>Pseudomonadati</taxon>
        <taxon>Pseudomonadota</taxon>
        <taxon>Betaproteobacteria</taxon>
        <taxon>Burkholderiales</taxon>
        <taxon>Comamonadaceae</taxon>
        <taxon>Acidovorax</taxon>
    </lineage>
</organism>
<dbReference type="EMBL" id="NOIG01000004">
    <property type="protein sequence ID" value="OYD51509.1"/>
    <property type="molecule type" value="Genomic_DNA"/>
</dbReference>
<dbReference type="PANTHER" id="PTHR47894:SF4">
    <property type="entry name" value="HTH-TYPE TRANSCRIPTIONAL REGULATOR GADX"/>
    <property type="match status" value="1"/>
</dbReference>
<protein>
    <submittedName>
        <fullName evidence="5">AraC family transcriptional regulator</fullName>
    </submittedName>
</protein>
<comment type="caution">
    <text evidence="5">The sequence shown here is derived from an EMBL/GenBank/DDBJ whole genome shotgun (WGS) entry which is preliminary data.</text>
</comment>
<gene>
    <name evidence="5" type="ORF">CBY09_06795</name>
</gene>
<dbReference type="GO" id="GO:0003700">
    <property type="term" value="F:DNA-binding transcription factor activity"/>
    <property type="evidence" value="ECO:0007669"/>
    <property type="project" value="InterPro"/>
</dbReference>
<dbReference type="OrthoDB" id="9809338at2"/>
<dbReference type="AlphaFoldDB" id="A0A235ER50"/>
<proteinExistence type="predicted"/>
<dbReference type="PROSITE" id="PS01124">
    <property type="entry name" value="HTH_ARAC_FAMILY_2"/>
    <property type="match status" value="1"/>
</dbReference>
<dbReference type="Proteomes" id="UP000215441">
    <property type="component" value="Unassembled WGS sequence"/>
</dbReference>
<dbReference type="GO" id="GO:0000976">
    <property type="term" value="F:transcription cis-regulatory region binding"/>
    <property type="evidence" value="ECO:0007669"/>
    <property type="project" value="TreeGrafter"/>
</dbReference>
<name>A0A235ER50_9BURK</name>
<sequence length="344" mass="37101">MQDFASAAMVRLLVRAMAAHGLVPPPPPPVADGLAASHVPLAYKRSVVEAVLHQGGLGTLLQLAQRVDLLAGDPVHRALLGASSPPELMARWQRLERYVHSRHQVSITASIPGELALRHHARPGVPEEPHPTESLAVLGVLVGASQALDVRGLRVEIGAPEAAGHRVNLRMEAPVATPAELHAQLAPLAAQKLLGHWTLHWEHHDSNAPTTPTQQPQPATHLCDALPWPPLAHQLARHVLQDPAALHTVDALAQHTGLARRSLQRALTESGLSCRHIVTEARARVAAQWLLESPHGLAEIGFACGFADQPHFTREFARHVGLTPARYRQAFAGECMAEPQKLSI</sequence>
<dbReference type="InterPro" id="IPR020449">
    <property type="entry name" value="Tscrpt_reg_AraC-type_HTH"/>
</dbReference>
<dbReference type="InterPro" id="IPR009057">
    <property type="entry name" value="Homeodomain-like_sf"/>
</dbReference>
<evidence type="ECO:0000256" key="2">
    <source>
        <dbReference type="ARBA" id="ARBA00023125"/>
    </source>
</evidence>
<accession>A0A235ER50</accession>
<dbReference type="PROSITE" id="PS00041">
    <property type="entry name" value="HTH_ARAC_FAMILY_1"/>
    <property type="match status" value="1"/>
</dbReference>
<evidence type="ECO:0000259" key="4">
    <source>
        <dbReference type="PROSITE" id="PS01124"/>
    </source>
</evidence>
<evidence type="ECO:0000313" key="6">
    <source>
        <dbReference type="Proteomes" id="UP000215441"/>
    </source>
</evidence>
<evidence type="ECO:0000256" key="3">
    <source>
        <dbReference type="ARBA" id="ARBA00023163"/>
    </source>
</evidence>
<dbReference type="InterPro" id="IPR018062">
    <property type="entry name" value="HTH_AraC-typ_CS"/>
</dbReference>
<dbReference type="Pfam" id="PF12833">
    <property type="entry name" value="HTH_18"/>
    <property type="match status" value="1"/>
</dbReference>
<dbReference type="PRINTS" id="PR00032">
    <property type="entry name" value="HTHARAC"/>
</dbReference>
<keyword evidence="6" id="KW-1185">Reference proteome</keyword>
<evidence type="ECO:0000313" key="5">
    <source>
        <dbReference type="EMBL" id="OYD51509.1"/>
    </source>
</evidence>
<dbReference type="GO" id="GO:0005829">
    <property type="term" value="C:cytosol"/>
    <property type="evidence" value="ECO:0007669"/>
    <property type="project" value="TreeGrafter"/>
</dbReference>